<dbReference type="Proteomes" id="UP000270342">
    <property type="component" value="Unassembled WGS sequence"/>
</dbReference>
<protein>
    <submittedName>
        <fullName evidence="1">Transposase</fullName>
    </submittedName>
</protein>
<evidence type="ECO:0000313" key="2">
    <source>
        <dbReference type="Proteomes" id="UP000270342"/>
    </source>
</evidence>
<comment type="caution">
    <text evidence="1">The sequence shown here is derived from an EMBL/GenBank/DDBJ whole genome shotgun (WGS) entry which is preliminary data.</text>
</comment>
<organism evidence="1 2">
    <name type="scientific">Pararobbsia silviterrae</name>
    <dbReference type="NCBI Taxonomy" id="1792498"/>
    <lineage>
        <taxon>Bacteria</taxon>
        <taxon>Pseudomonadati</taxon>
        <taxon>Pseudomonadota</taxon>
        <taxon>Betaproteobacteria</taxon>
        <taxon>Burkholderiales</taxon>
        <taxon>Burkholderiaceae</taxon>
        <taxon>Pararobbsia</taxon>
    </lineage>
</organism>
<proteinExistence type="predicted"/>
<dbReference type="SUPFAM" id="SSF46689">
    <property type="entry name" value="Homeodomain-like"/>
    <property type="match status" value="1"/>
</dbReference>
<keyword evidence="2" id="KW-1185">Reference proteome</keyword>
<dbReference type="OrthoDB" id="9065453at2"/>
<sequence>MAHAADELPTVVRRMEAGRMLLAGATVRDVAAALHISPGTVRRYQVIVQAGGLDALKLLGVGGRVSALDRDALDWIAAALTGSARVHGFDTDAWTNARLRAVIEAQFGVRYSRVYIWQIATNLGLGHCLTKSKR</sequence>
<dbReference type="Pfam" id="PF13384">
    <property type="entry name" value="HTH_23"/>
    <property type="match status" value="1"/>
</dbReference>
<accession>A0A494XMN2</accession>
<dbReference type="RefSeq" id="WP_121088367.1">
    <property type="nucleotide sequence ID" value="NZ_RBZU01000008.1"/>
</dbReference>
<gene>
    <name evidence="1" type="ORF">D7S86_17580</name>
</gene>
<evidence type="ECO:0000313" key="1">
    <source>
        <dbReference type="EMBL" id="RKP51965.1"/>
    </source>
</evidence>
<dbReference type="EMBL" id="RBZU01000008">
    <property type="protein sequence ID" value="RKP51965.1"/>
    <property type="molecule type" value="Genomic_DNA"/>
</dbReference>
<reference evidence="1 2" key="1">
    <citation type="submission" date="2018-10" db="EMBL/GenBank/DDBJ databases">
        <title>Robbsia sp. DHC34, isolated from soil.</title>
        <authorList>
            <person name="Gao Z.-H."/>
            <person name="Qiu L.-H."/>
        </authorList>
    </citation>
    <scope>NUCLEOTIDE SEQUENCE [LARGE SCALE GENOMIC DNA]</scope>
    <source>
        <strain evidence="1 2">DHC34</strain>
    </source>
</reference>
<dbReference type="InterPro" id="IPR009057">
    <property type="entry name" value="Homeodomain-like_sf"/>
</dbReference>
<name>A0A494XMN2_9BURK</name>
<dbReference type="AlphaFoldDB" id="A0A494XMN2"/>